<feature type="transmembrane region" description="Helical" evidence="2">
    <location>
        <begin position="58"/>
        <end position="84"/>
    </location>
</feature>
<keyword evidence="5" id="KW-1185">Reference proteome</keyword>
<dbReference type="RefSeq" id="WP_346147579.1">
    <property type="nucleotide sequence ID" value="NZ_BAAAUA010000037.1"/>
</dbReference>
<organism evidence="4 5">
    <name type="scientific">Kitasatospora cinereorecta</name>
    <dbReference type="NCBI Taxonomy" id="285560"/>
    <lineage>
        <taxon>Bacteria</taxon>
        <taxon>Bacillati</taxon>
        <taxon>Actinomycetota</taxon>
        <taxon>Actinomycetes</taxon>
        <taxon>Kitasatosporales</taxon>
        <taxon>Streptomycetaceae</taxon>
        <taxon>Kitasatospora</taxon>
    </lineage>
</organism>
<dbReference type="Gene3D" id="1.20.144.10">
    <property type="entry name" value="Phosphatidic acid phosphatase type 2/haloperoxidase"/>
    <property type="match status" value="1"/>
</dbReference>
<reference evidence="5" key="1">
    <citation type="journal article" date="2019" name="Int. J. Syst. Evol. Microbiol.">
        <title>The Global Catalogue of Microorganisms (GCM) 10K type strain sequencing project: providing services to taxonomists for standard genome sequencing and annotation.</title>
        <authorList>
            <consortium name="The Broad Institute Genomics Platform"/>
            <consortium name="The Broad Institute Genome Sequencing Center for Infectious Disease"/>
            <person name="Wu L."/>
            <person name="Ma J."/>
        </authorList>
    </citation>
    <scope>NUCLEOTIDE SEQUENCE [LARGE SCALE GENOMIC DNA]</scope>
    <source>
        <strain evidence="5">CGMCC 4.1622</strain>
    </source>
</reference>
<accession>A0ABW0VAC4</accession>
<evidence type="ECO:0000259" key="3">
    <source>
        <dbReference type="SMART" id="SM00014"/>
    </source>
</evidence>
<dbReference type="InterPro" id="IPR036938">
    <property type="entry name" value="PAP2/HPO_sf"/>
</dbReference>
<dbReference type="EMBL" id="JBHSOC010000018">
    <property type="protein sequence ID" value="MFC5642323.1"/>
    <property type="molecule type" value="Genomic_DNA"/>
</dbReference>
<keyword evidence="2" id="KW-0472">Membrane</keyword>
<dbReference type="PANTHER" id="PTHR14969">
    <property type="entry name" value="SPHINGOSINE-1-PHOSPHATE PHOSPHOHYDROLASE"/>
    <property type="match status" value="1"/>
</dbReference>
<sequence length="240" mass="24356">MAGRMIGTGRRWVAVAVAAWVLFAVLAALIAANGWAPFGFEQAAVDWCAAHRPPAARAVAVAVTSLGTGVFPYLLAAAAGALALRALPAPRPRRRAAALLLAPLVWLIAGQLVRQGLMHAFGRPRPPLADRAVAASGFAFPSGHAFTATVCAGLLALAIVRVRPSATRAAVAGAAGFAVVIGLSRVYLGVHWPLDVLGGWLLAAGWLAAATRVVPRPDGAAAPAEGSGQPGGLGRVSPRS</sequence>
<keyword evidence="2" id="KW-1133">Transmembrane helix</keyword>
<feature type="transmembrane region" description="Helical" evidence="2">
    <location>
        <begin position="96"/>
        <end position="113"/>
    </location>
</feature>
<dbReference type="SUPFAM" id="SSF48317">
    <property type="entry name" value="Acid phosphatase/Vanadium-dependent haloperoxidase"/>
    <property type="match status" value="1"/>
</dbReference>
<feature type="region of interest" description="Disordered" evidence="1">
    <location>
        <begin position="218"/>
        <end position="240"/>
    </location>
</feature>
<feature type="transmembrane region" description="Helical" evidence="2">
    <location>
        <begin position="169"/>
        <end position="190"/>
    </location>
</feature>
<dbReference type="Pfam" id="PF01569">
    <property type="entry name" value="PAP2"/>
    <property type="match status" value="1"/>
</dbReference>
<evidence type="ECO:0000256" key="1">
    <source>
        <dbReference type="SAM" id="MobiDB-lite"/>
    </source>
</evidence>
<dbReference type="Proteomes" id="UP001596066">
    <property type="component" value="Unassembled WGS sequence"/>
</dbReference>
<feature type="transmembrane region" description="Helical" evidence="2">
    <location>
        <begin position="12"/>
        <end position="38"/>
    </location>
</feature>
<dbReference type="InterPro" id="IPR000326">
    <property type="entry name" value="PAP2/HPO"/>
</dbReference>
<comment type="caution">
    <text evidence="4">The sequence shown here is derived from an EMBL/GenBank/DDBJ whole genome shotgun (WGS) entry which is preliminary data.</text>
</comment>
<evidence type="ECO:0000256" key="2">
    <source>
        <dbReference type="SAM" id="Phobius"/>
    </source>
</evidence>
<evidence type="ECO:0000313" key="5">
    <source>
        <dbReference type="Proteomes" id="UP001596066"/>
    </source>
</evidence>
<protein>
    <submittedName>
        <fullName evidence="4">Phosphatase PAP2 family protein</fullName>
    </submittedName>
</protein>
<dbReference type="SMART" id="SM00014">
    <property type="entry name" value="acidPPc"/>
    <property type="match status" value="1"/>
</dbReference>
<feature type="domain" description="Phosphatidic acid phosphatase type 2/haloperoxidase" evidence="3">
    <location>
        <begin position="101"/>
        <end position="211"/>
    </location>
</feature>
<dbReference type="PANTHER" id="PTHR14969:SF13">
    <property type="entry name" value="AT30094P"/>
    <property type="match status" value="1"/>
</dbReference>
<gene>
    <name evidence="4" type="ORF">ACFPZF_13305</name>
</gene>
<keyword evidence="2" id="KW-0812">Transmembrane</keyword>
<evidence type="ECO:0000313" key="4">
    <source>
        <dbReference type="EMBL" id="MFC5642323.1"/>
    </source>
</evidence>
<name>A0ABW0VAC4_9ACTN</name>
<feature type="transmembrane region" description="Helical" evidence="2">
    <location>
        <begin position="133"/>
        <end position="157"/>
    </location>
</feature>
<proteinExistence type="predicted"/>